<reference evidence="4" key="1">
    <citation type="submission" date="2016-07" db="EMBL/GenBank/DDBJ databases">
        <title>Multiple horizontal gene transfer events from other fungi enriched the ability of initially mycotrophic Trichoderma (Ascomycota) to feed on dead plant biomass.</title>
        <authorList>
            <consortium name="DOE Joint Genome Institute"/>
            <person name="Atanasova L."/>
            <person name="Chenthamara K."/>
            <person name="Zhang J."/>
            <person name="Grujic M."/>
            <person name="Henrissat B."/>
            <person name="Kuo A."/>
            <person name="Aerts A."/>
            <person name="Salamov A."/>
            <person name="Lipzen A."/>
            <person name="Labutti K."/>
            <person name="Barry K."/>
            <person name="Miao Y."/>
            <person name="Rahimi M.J."/>
            <person name="Shen Q."/>
            <person name="Grigoriev I.V."/>
            <person name="Kubicek C.P."/>
            <person name="Druzhinina I.S."/>
        </authorList>
    </citation>
    <scope>NUCLEOTIDE SEQUENCE [LARGE SCALE GENOMIC DNA]</scope>
    <source>
        <strain evidence="4">TUCIM 6016</strain>
    </source>
</reference>
<evidence type="ECO:0000313" key="4">
    <source>
        <dbReference type="Proteomes" id="UP000241546"/>
    </source>
</evidence>
<evidence type="ECO:0000256" key="1">
    <source>
        <dbReference type="SAM" id="MobiDB-lite"/>
    </source>
</evidence>
<feature type="transmembrane region" description="Helical" evidence="2">
    <location>
        <begin position="54"/>
        <end position="81"/>
    </location>
</feature>
<dbReference type="EMBL" id="KZ680214">
    <property type="protein sequence ID" value="PTB65818.1"/>
    <property type="molecule type" value="Genomic_DNA"/>
</dbReference>
<dbReference type="RefSeq" id="XP_024749138.1">
    <property type="nucleotide sequence ID" value="XM_024897237.1"/>
</dbReference>
<protein>
    <submittedName>
        <fullName evidence="3">Uncharacterized protein</fullName>
    </submittedName>
</protein>
<feature type="region of interest" description="Disordered" evidence="1">
    <location>
        <begin position="88"/>
        <end position="120"/>
    </location>
</feature>
<sequence>MAPHALLASRGHVDSLEMDDDLELGLVYPLSVVDKPALAAIPTSHDGKPRLEGYIIAATIVSICLVVCLAAVALVACCLCVKKARRTGRGEARHRPPTPFARGRASASTDEETTTPPIPLATLPAAKVAGKRLPANTAARRPGFFSGMEVARPLQVPFLDTVVEASSSEERVCEGAGEEPGEDANGAAMLCEAPGTDTHPHNCQIRHMSNVHPTDRRHRLIGGRERISVRPDDGPATDDPKLGAPDSREWRAAR</sequence>
<keyword evidence="4" id="KW-1185">Reference proteome</keyword>
<dbReference type="Proteomes" id="UP000241546">
    <property type="component" value="Unassembled WGS sequence"/>
</dbReference>
<dbReference type="GeneID" id="36605355"/>
<name>A0A2T4B947_9HYPO</name>
<accession>A0A2T4B947</accession>
<evidence type="ECO:0000313" key="3">
    <source>
        <dbReference type="EMBL" id="PTB65818.1"/>
    </source>
</evidence>
<proteinExistence type="predicted"/>
<keyword evidence="2" id="KW-0472">Membrane</keyword>
<organism evidence="3 4">
    <name type="scientific">Trichoderma citrinoviride</name>
    <dbReference type="NCBI Taxonomy" id="58853"/>
    <lineage>
        <taxon>Eukaryota</taxon>
        <taxon>Fungi</taxon>
        <taxon>Dikarya</taxon>
        <taxon>Ascomycota</taxon>
        <taxon>Pezizomycotina</taxon>
        <taxon>Sordariomycetes</taxon>
        <taxon>Hypocreomycetidae</taxon>
        <taxon>Hypocreales</taxon>
        <taxon>Hypocreaceae</taxon>
        <taxon>Trichoderma</taxon>
    </lineage>
</organism>
<dbReference type="AlphaFoldDB" id="A0A2T4B947"/>
<gene>
    <name evidence="3" type="ORF">BBK36DRAFT_1202822</name>
</gene>
<evidence type="ECO:0000256" key="2">
    <source>
        <dbReference type="SAM" id="Phobius"/>
    </source>
</evidence>
<keyword evidence="2" id="KW-1133">Transmembrane helix</keyword>
<feature type="region of interest" description="Disordered" evidence="1">
    <location>
        <begin position="222"/>
        <end position="254"/>
    </location>
</feature>
<keyword evidence="2" id="KW-0812">Transmembrane</keyword>
<dbReference type="OrthoDB" id="10265432at2759"/>